<dbReference type="EMBL" id="CM023477">
    <property type="protein sequence ID" value="KAH7938231.1"/>
    <property type="molecule type" value="Genomic_DNA"/>
</dbReference>
<name>A0ACB8CBD9_DERSI</name>
<keyword evidence="2" id="KW-1185">Reference proteome</keyword>
<evidence type="ECO:0000313" key="2">
    <source>
        <dbReference type="Proteomes" id="UP000821865"/>
    </source>
</evidence>
<accession>A0ACB8CBD9</accession>
<gene>
    <name evidence="1" type="ORF">HPB49_021765</name>
</gene>
<comment type="caution">
    <text evidence="1">The sequence shown here is derived from an EMBL/GenBank/DDBJ whole genome shotgun (WGS) entry which is preliminary data.</text>
</comment>
<dbReference type="Proteomes" id="UP000821865">
    <property type="component" value="Chromosome 8"/>
</dbReference>
<organism evidence="1 2">
    <name type="scientific">Dermacentor silvarum</name>
    <name type="common">Tick</name>
    <dbReference type="NCBI Taxonomy" id="543639"/>
    <lineage>
        <taxon>Eukaryota</taxon>
        <taxon>Metazoa</taxon>
        <taxon>Ecdysozoa</taxon>
        <taxon>Arthropoda</taxon>
        <taxon>Chelicerata</taxon>
        <taxon>Arachnida</taxon>
        <taxon>Acari</taxon>
        <taxon>Parasitiformes</taxon>
        <taxon>Ixodida</taxon>
        <taxon>Ixodoidea</taxon>
        <taxon>Ixodidae</taxon>
        <taxon>Rhipicephalinae</taxon>
        <taxon>Dermacentor</taxon>
    </lineage>
</organism>
<reference evidence="1" key="1">
    <citation type="submission" date="2020-05" db="EMBL/GenBank/DDBJ databases">
        <title>Large-scale comparative analyses of tick genomes elucidate their genetic diversity and vector capacities.</title>
        <authorList>
            <person name="Jia N."/>
            <person name="Wang J."/>
            <person name="Shi W."/>
            <person name="Du L."/>
            <person name="Sun Y."/>
            <person name="Zhan W."/>
            <person name="Jiang J."/>
            <person name="Wang Q."/>
            <person name="Zhang B."/>
            <person name="Ji P."/>
            <person name="Sakyi L.B."/>
            <person name="Cui X."/>
            <person name="Yuan T."/>
            <person name="Jiang B."/>
            <person name="Yang W."/>
            <person name="Lam T.T.-Y."/>
            <person name="Chang Q."/>
            <person name="Ding S."/>
            <person name="Wang X."/>
            <person name="Zhu J."/>
            <person name="Ruan X."/>
            <person name="Zhao L."/>
            <person name="Wei J."/>
            <person name="Que T."/>
            <person name="Du C."/>
            <person name="Cheng J."/>
            <person name="Dai P."/>
            <person name="Han X."/>
            <person name="Huang E."/>
            <person name="Gao Y."/>
            <person name="Liu J."/>
            <person name="Shao H."/>
            <person name="Ye R."/>
            <person name="Li L."/>
            <person name="Wei W."/>
            <person name="Wang X."/>
            <person name="Wang C."/>
            <person name="Yang T."/>
            <person name="Huo Q."/>
            <person name="Li W."/>
            <person name="Guo W."/>
            <person name="Chen H."/>
            <person name="Zhou L."/>
            <person name="Ni X."/>
            <person name="Tian J."/>
            <person name="Zhou Y."/>
            <person name="Sheng Y."/>
            <person name="Liu T."/>
            <person name="Pan Y."/>
            <person name="Xia L."/>
            <person name="Li J."/>
            <person name="Zhao F."/>
            <person name="Cao W."/>
        </authorList>
    </citation>
    <scope>NUCLEOTIDE SEQUENCE</scope>
    <source>
        <strain evidence="1">Dsil-2018</strain>
    </source>
</reference>
<sequence length="685" mass="76004">MDKMSRLVFPACALCCLVFAVTRCEAQSIDFKREAAGRLLSITNHTVELIGPWIYIARYLIYLMAKEPVRPDFFYDFLEQRTEPTFKNLINQVRIHQPHIYQLFQVILVLTNITAVVAFTTFALRSAGTCGASTSQDVTINYRLLFHTYTASALIICGSVMYYTTAQPPYSLLDQLVHTPVGGVFVITCDYRINTGVDLLGIFVHGYRNTIMKFLLTDVVNTSQVTFAHMVKGLQQHHAILSSSDSALEPRGYGFMASKQVMTRIREWNGGTATLFNMSGYENPLMLEISDLISKVSGQLYIFTHEVENIKAGVENMTSILLTQGNNLPVHSEPTNTWSIMSFMVFLCLSMGGMMTGFILGYANHNDRASPMDRNRLSNIGGHFLVLTSYCMLFGVTGMLFFSGVFMLLGSIGDLYLCRATRGYERSSEGQLKDLAVSLVMNATVNRYHVLKLLRYSTIEKHCVEHQGIAGLAGIHPSALKTAFDNIVLTQYDLANHFSINVDMLIDEMNHRMIVLGEFDNITTILKSKAIKEELDFGAKLASDTVGFKKMVHKNGFWLAMLILVGVFDYAIYISLVASKYLFTMTTYTYEGEPVPPGSSAATADQKLRMETADISPAMMQSPLSLSDTQPASVPTDKSSSVQPGLQQSPANAGPAVTQSSQAKPAVVRHSALRVHSDELAPEFR</sequence>
<evidence type="ECO:0000313" key="1">
    <source>
        <dbReference type="EMBL" id="KAH7938231.1"/>
    </source>
</evidence>
<proteinExistence type="predicted"/>
<protein>
    <submittedName>
        <fullName evidence="1">Uncharacterized protein</fullName>
    </submittedName>
</protein>